<accession>A0A6G5QI71</accession>
<dbReference type="AlphaFoldDB" id="A0A6G5QI71"/>
<protein>
    <submittedName>
        <fullName evidence="1">Uncharacterized protein</fullName>
    </submittedName>
</protein>
<sequence>MKRQITLTIASRDYVITLDDDGFYNALERDLGGFRNNSKILTPKELLDILVQKSFDGYEDENSMQRLIEQIDRRLKR</sequence>
<dbReference type="RefSeq" id="WP_034969541.1">
    <property type="nucleotide sequence ID" value="NZ_CP012542.1"/>
</dbReference>
<name>A0A6G5QI71_9BACT</name>
<organism evidence="1 2">
    <name type="scientific">Campylobacter mucosalis CCUG 21559</name>
    <dbReference type="NCBI Taxonomy" id="1032067"/>
    <lineage>
        <taxon>Bacteria</taxon>
        <taxon>Pseudomonadati</taxon>
        <taxon>Campylobacterota</taxon>
        <taxon>Epsilonproteobacteria</taxon>
        <taxon>Campylobacterales</taxon>
        <taxon>Campylobacteraceae</taxon>
        <taxon>Campylobacter</taxon>
    </lineage>
</organism>
<evidence type="ECO:0000313" key="2">
    <source>
        <dbReference type="Proteomes" id="UP000503264"/>
    </source>
</evidence>
<keyword evidence="2" id="KW-1185">Reference proteome</keyword>
<dbReference type="EMBL" id="CP012542">
    <property type="protein sequence ID" value="QCD45314.1"/>
    <property type="molecule type" value="Genomic_DNA"/>
</dbReference>
<dbReference type="Proteomes" id="UP000503264">
    <property type="component" value="Chromosome"/>
</dbReference>
<gene>
    <name evidence="1" type="ORF">CMUC_1564</name>
</gene>
<reference evidence="1 2" key="1">
    <citation type="submission" date="2016-07" db="EMBL/GenBank/DDBJ databases">
        <title>Comparative genomics of the Campylobacter concisus group.</title>
        <authorList>
            <person name="Miller W.G."/>
            <person name="Yee E."/>
            <person name="Chapman M.H."/>
            <person name="Huynh S."/>
            <person name="Bono J.L."/>
            <person name="On S.L.W."/>
            <person name="StLeger J."/>
            <person name="Foster G."/>
            <person name="Parker C.T."/>
        </authorList>
    </citation>
    <scope>NUCLEOTIDE SEQUENCE [LARGE SCALE GENOMIC DNA]</scope>
    <source>
        <strain evidence="1 2">CCUG 21559</strain>
    </source>
</reference>
<proteinExistence type="predicted"/>
<evidence type="ECO:0000313" key="1">
    <source>
        <dbReference type="EMBL" id="QCD45314.1"/>
    </source>
</evidence>